<comment type="caution">
    <text evidence="2">The sequence shown here is derived from an EMBL/GenBank/DDBJ whole genome shotgun (WGS) entry which is preliminary data.</text>
</comment>
<dbReference type="Pfam" id="PF19040">
    <property type="entry name" value="SGNH"/>
    <property type="match status" value="1"/>
</dbReference>
<dbReference type="Proteomes" id="UP001216674">
    <property type="component" value="Unassembled WGS sequence"/>
</dbReference>
<reference evidence="2 3" key="1">
    <citation type="submission" date="2023-03" db="EMBL/GenBank/DDBJ databases">
        <title>Draft assemblies of triclosan tolerant bacteria isolated from returned activated sludge.</title>
        <authorList>
            <person name="Van Hamelsveld S."/>
        </authorList>
    </citation>
    <scope>NUCLEOTIDE SEQUENCE [LARGE SCALE GENOMIC DNA]</scope>
    <source>
        <strain evidence="2 3">GW210010_S58</strain>
    </source>
</reference>
<keyword evidence="3" id="KW-1185">Reference proteome</keyword>
<dbReference type="EMBL" id="JARJLM010000336">
    <property type="protein sequence ID" value="MDF3835193.1"/>
    <property type="molecule type" value="Genomic_DNA"/>
</dbReference>
<keyword evidence="2" id="KW-0378">Hydrolase</keyword>
<evidence type="ECO:0000259" key="1">
    <source>
        <dbReference type="Pfam" id="PF19040"/>
    </source>
</evidence>
<organism evidence="2 3">
    <name type="scientific">Cupriavidus basilensis</name>
    <dbReference type="NCBI Taxonomy" id="68895"/>
    <lineage>
        <taxon>Bacteria</taxon>
        <taxon>Pseudomonadati</taxon>
        <taxon>Pseudomonadota</taxon>
        <taxon>Betaproteobacteria</taxon>
        <taxon>Burkholderiales</taxon>
        <taxon>Burkholderiaceae</taxon>
        <taxon>Cupriavidus</taxon>
    </lineage>
</organism>
<feature type="domain" description="SGNH" evidence="1">
    <location>
        <begin position="7"/>
        <end position="116"/>
    </location>
</feature>
<dbReference type="GO" id="GO:0016787">
    <property type="term" value="F:hydrolase activity"/>
    <property type="evidence" value="ECO:0007669"/>
    <property type="project" value="UniProtKB-KW"/>
</dbReference>
<dbReference type="InterPro" id="IPR043968">
    <property type="entry name" value="SGNH"/>
</dbReference>
<proteinExistence type="predicted"/>
<protein>
    <submittedName>
        <fullName evidence="2">SGNH hydrolase domain-containing protein</fullName>
    </submittedName>
</protein>
<accession>A0ABT6ARD6</accession>
<name>A0ABT6ARD6_9BURK</name>
<evidence type="ECO:0000313" key="3">
    <source>
        <dbReference type="Proteomes" id="UP001216674"/>
    </source>
</evidence>
<gene>
    <name evidence="2" type="ORF">P3W85_19825</name>
</gene>
<dbReference type="RefSeq" id="WP_276266057.1">
    <property type="nucleotide sequence ID" value="NZ_JARJLM010000336.1"/>
</dbReference>
<evidence type="ECO:0000313" key="2">
    <source>
        <dbReference type="EMBL" id="MDF3835193.1"/>
    </source>
</evidence>
<sequence length="119" mass="12927">MYFQDILAKLLAAGKRVVLLDDVPIVPAELENCISNPLYGIGMDGHCTYAETRAQKDHVVAERLLSDLKQKFPSISIVDTYDVPCDGGRCKSELFGVALYRHNDTGHLGQGGSETCQGG</sequence>